<protein>
    <recommendedName>
        <fullName evidence="3">non-specific serine/threonine protein kinase</fullName>
        <ecNumber evidence="3">2.7.11.1</ecNumber>
    </recommendedName>
</protein>
<keyword evidence="14" id="KW-0472">Membrane</keyword>
<name>A0A8X8BHA2_BRACI</name>
<feature type="signal peptide" evidence="16">
    <location>
        <begin position="1"/>
        <end position="22"/>
    </location>
</feature>
<keyword evidence="8 16" id="KW-0732">Signal</keyword>
<evidence type="ECO:0000256" key="13">
    <source>
        <dbReference type="ARBA" id="ARBA00022989"/>
    </source>
</evidence>
<keyword evidence="5" id="KW-0433">Leucine-rich repeat</keyword>
<dbReference type="PANTHER" id="PTHR45974">
    <property type="entry name" value="RECEPTOR-LIKE PROTEIN 55"/>
    <property type="match status" value="1"/>
</dbReference>
<accession>A0A8X8BHA2</accession>
<keyword evidence="13" id="KW-1133">Transmembrane helix</keyword>
<dbReference type="GO" id="GO:0005524">
    <property type="term" value="F:ATP binding"/>
    <property type="evidence" value="ECO:0007669"/>
    <property type="project" value="UniProtKB-KW"/>
</dbReference>
<evidence type="ECO:0000313" key="19">
    <source>
        <dbReference type="Proteomes" id="UP000886595"/>
    </source>
</evidence>
<dbReference type="EC" id="2.7.11.1" evidence="3"/>
<dbReference type="Gene3D" id="3.80.10.10">
    <property type="entry name" value="Ribonuclease Inhibitor"/>
    <property type="match status" value="1"/>
</dbReference>
<keyword evidence="12" id="KW-0067">ATP-binding</keyword>
<comment type="caution">
    <text evidence="18">The sequence shown here is derived from an EMBL/GenBank/DDBJ whole genome shotgun (WGS) entry which is preliminary data.</text>
</comment>
<keyword evidence="7" id="KW-0812">Transmembrane</keyword>
<evidence type="ECO:0000256" key="5">
    <source>
        <dbReference type="ARBA" id="ARBA00022614"/>
    </source>
</evidence>
<evidence type="ECO:0000256" key="1">
    <source>
        <dbReference type="ARBA" id="ARBA00004479"/>
    </source>
</evidence>
<dbReference type="Pfam" id="PF08263">
    <property type="entry name" value="LRRNT_2"/>
    <property type="match status" value="1"/>
</dbReference>
<dbReference type="GO" id="GO:0016020">
    <property type="term" value="C:membrane"/>
    <property type="evidence" value="ECO:0007669"/>
    <property type="project" value="UniProtKB-SubCell"/>
</dbReference>
<dbReference type="InterPro" id="IPR032675">
    <property type="entry name" value="LRR_dom_sf"/>
</dbReference>
<evidence type="ECO:0000256" key="2">
    <source>
        <dbReference type="ARBA" id="ARBA00009592"/>
    </source>
</evidence>
<proteinExistence type="inferred from homology"/>
<sequence length="285" mass="31327">MISAVGLVLLVLSSCCLSLLDAQQISHPLDVSALQAVPRKLKDPMNHLQDWKKTDPCASNLTGVFWIADPSDSFLHVKELWLLNLSLTGTLAPELSHLANLTILFHPEVGNLTYLIFLLLSGNQLTGPLPQELGSLSNLLILQIDYNGISGEFPTSLANLKKLKHYHMNNNSITGQIPPEYSSLSNVLHILMDNSKLTGYLPPELSQMASIKIIQLDNNNFVGTEIPSSYGKIPNLVKLSLRNCNLEGPVPDLSRSPVLYYLDLSSNKLTGEITNKRFSGNITTM</sequence>
<dbReference type="Pfam" id="PF00560">
    <property type="entry name" value="LRR_1"/>
    <property type="match status" value="4"/>
</dbReference>
<keyword evidence="4" id="KW-0723">Serine/threonine-protein kinase</keyword>
<evidence type="ECO:0000256" key="8">
    <source>
        <dbReference type="ARBA" id="ARBA00022729"/>
    </source>
</evidence>
<evidence type="ECO:0000256" key="11">
    <source>
        <dbReference type="ARBA" id="ARBA00022777"/>
    </source>
</evidence>
<dbReference type="GO" id="GO:0004674">
    <property type="term" value="F:protein serine/threonine kinase activity"/>
    <property type="evidence" value="ECO:0007669"/>
    <property type="project" value="UniProtKB-KW"/>
</dbReference>
<evidence type="ECO:0000259" key="17">
    <source>
        <dbReference type="Pfam" id="PF08263"/>
    </source>
</evidence>
<keyword evidence="6" id="KW-0808">Transferase</keyword>
<keyword evidence="9" id="KW-0677">Repeat</keyword>
<evidence type="ECO:0000256" key="9">
    <source>
        <dbReference type="ARBA" id="ARBA00022737"/>
    </source>
</evidence>
<evidence type="ECO:0000256" key="4">
    <source>
        <dbReference type="ARBA" id="ARBA00022527"/>
    </source>
</evidence>
<organism evidence="18 19">
    <name type="scientific">Brassica carinata</name>
    <name type="common">Ethiopian mustard</name>
    <name type="synonym">Abyssinian cabbage</name>
    <dbReference type="NCBI Taxonomy" id="52824"/>
    <lineage>
        <taxon>Eukaryota</taxon>
        <taxon>Viridiplantae</taxon>
        <taxon>Streptophyta</taxon>
        <taxon>Embryophyta</taxon>
        <taxon>Tracheophyta</taxon>
        <taxon>Spermatophyta</taxon>
        <taxon>Magnoliopsida</taxon>
        <taxon>eudicotyledons</taxon>
        <taxon>Gunneridae</taxon>
        <taxon>Pentapetalae</taxon>
        <taxon>rosids</taxon>
        <taxon>malvids</taxon>
        <taxon>Brassicales</taxon>
        <taxon>Brassicaceae</taxon>
        <taxon>Brassiceae</taxon>
        <taxon>Brassica</taxon>
    </lineage>
</organism>
<evidence type="ECO:0000256" key="15">
    <source>
        <dbReference type="ARBA" id="ARBA00023180"/>
    </source>
</evidence>
<evidence type="ECO:0000256" key="3">
    <source>
        <dbReference type="ARBA" id="ARBA00012513"/>
    </source>
</evidence>
<evidence type="ECO:0000256" key="7">
    <source>
        <dbReference type="ARBA" id="ARBA00022692"/>
    </source>
</evidence>
<evidence type="ECO:0000256" key="10">
    <source>
        <dbReference type="ARBA" id="ARBA00022741"/>
    </source>
</evidence>
<gene>
    <name evidence="18" type="ORF">Bca52824_006260</name>
</gene>
<dbReference type="InterPro" id="IPR001611">
    <property type="entry name" value="Leu-rich_rpt"/>
</dbReference>
<feature type="chain" id="PRO_5036442778" description="non-specific serine/threonine protein kinase" evidence="16">
    <location>
        <begin position="23"/>
        <end position="285"/>
    </location>
</feature>
<dbReference type="Proteomes" id="UP000886595">
    <property type="component" value="Unassembled WGS sequence"/>
</dbReference>
<dbReference type="AlphaFoldDB" id="A0A8X8BHA2"/>
<dbReference type="FunFam" id="3.80.10.10:FF:000041">
    <property type="entry name" value="LRR receptor-like serine/threonine-protein kinase ERECTA"/>
    <property type="match status" value="1"/>
</dbReference>
<reference evidence="18 19" key="1">
    <citation type="submission" date="2020-02" db="EMBL/GenBank/DDBJ databases">
        <authorList>
            <person name="Ma Q."/>
            <person name="Huang Y."/>
            <person name="Song X."/>
            <person name="Pei D."/>
        </authorList>
    </citation>
    <scope>NUCLEOTIDE SEQUENCE [LARGE SCALE GENOMIC DNA]</scope>
    <source>
        <strain evidence="18">Sxm20200214</strain>
        <tissue evidence="18">Leaf</tissue>
    </source>
</reference>
<keyword evidence="19" id="KW-1185">Reference proteome</keyword>
<evidence type="ECO:0000256" key="6">
    <source>
        <dbReference type="ARBA" id="ARBA00022679"/>
    </source>
</evidence>
<comment type="similarity">
    <text evidence="2">Belongs to the RLP family.</text>
</comment>
<dbReference type="OrthoDB" id="2020077at2759"/>
<comment type="subcellular location">
    <subcellularLocation>
        <location evidence="1">Membrane</location>
        <topology evidence="1">Single-pass type I membrane protein</topology>
    </subcellularLocation>
</comment>
<evidence type="ECO:0000313" key="18">
    <source>
        <dbReference type="EMBL" id="KAG2335080.1"/>
    </source>
</evidence>
<dbReference type="InterPro" id="IPR013210">
    <property type="entry name" value="LRR_N_plant-typ"/>
</dbReference>
<evidence type="ECO:0000256" key="12">
    <source>
        <dbReference type="ARBA" id="ARBA00022840"/>
    </source>
</evidence>
<keyword evidence="15" id="KW-0325">Glycoprotein</keyword>
<feature type="domain" description="Leucine-rich repeat-containing N-terminal plant-type" evidence="17">
    <location>
        <begin position="29"/>
        <end position="64"/>
    </location>
</feature>
<dbReference type="SUPFAM" id="SSF52058">
    <property type="entry name" value="L domain-like"/>
    <property type="match status" value="1"/>
</dbReference>
<dbReference type="EMBL" id="JAAMPC010000001">
    <property type="protein sequence ID" value="KAG2335080.1"/>
    <property type="molecule type" value="Genomic_DNA"/>
</dbReference>
<keyword evidence="10" id="KW-0547">Nucleotide-binding</keyword>
<keyword evidence="11" id="KW-0418">Kinase</keyword>
<dbReference type="PANTHER" id="PTHR45974:SF23">
    <property type="entry name" value="PROTEIN KINASE DOMAIN-CONTAINING PROTEIN"/>
    <property type="match status" value="1"/>
</dbReference>
<evidence type="ECO:0000256" key="14">
    <source>
        <dbReference type="ARBA" id="ARBA00023136"/>
    </source>
</evidence>
<evidence type="ECO:0000256" key="16">
    <source>
        <dbReference type="SAM" id="SignalP"/>
    </source>
</evidence>